<evidence type="ECO:0000313" key="3">
    <source>
        <dbReference type="EMBL" id="OAG68989.1"/>
    </source>
</evidence>
<accession>A0A1A9MG08</accession>
<dbReference type="STRING" id="1843580.A7D17_10305"/>
<dbReference type="InterPro" id="IPR001932">
    <property type="entry name" value="PPM-type_phosphatase-like_dom"/>
</dbReference>
<dbReference type="InterPro" id="IPR036457">
    <property type="entry name" value="PPM-type-like_dom_sf"/>
</dbReference>
<dbReference type="Gene3D" id="3.60.40.10">
    <property type="entry name" value="PPM-type phosphatase domain"/>
    <property type="match status" value="1"/>
</dbReference>
<reference evidence="3 4" key="1">
    <citation type="submission" date="2016-05" db="EMBL/GenBank/DDBJ databases">
        <title>Pathogenic, phenotypic and molecular characterisation of Xanthomonas nasturtii sp. nov. and Xanthomonas floridensis sp. nov., new species of Xanthomonas associated with watercress production in Florida.</title>
        <authorList>
            <person name="Vicente J.G."/>
            <person name="Rothwell S."/>
            <person name="Holub E.B."/>
            <person name="Studholme D.J."/>
        </authorList>
    </citation>
    <scope>NUCLEOTIDE SEQUENCE [LARGE SCALE GENOMIC DNA]</scope>
    <source>
        <strain evidence="3 4">WHRI 8848</strain>
    </source>
</reference>
<comment type="caution">
    <text evidence="3">The sequence shown here is derived from an EMBL/GenBank/DDBJ whole genome shotgun (WGS) entry which is preliminary data.</text>
</comment>
<evidence type="ECO:0000259" key="2">
    <source>
        <dbReference type="Pfam" id="PF13672"/>
    </source>
</evidence>
<gene>
    <name evidence="3" type="ORF">A7D17_10305</name>
</gene>
<dbReference type="EMBL" id="LXNG01000003">
    <property type="protein sequence ID" value="OAG68989.1"/>
    <property type="molecule type" value="Genomic_DNA"/>
</dbReference>
<dbReference type="SUPFAM" id="SSF81606">
    <property type="entry name" value="PP2C-like"/>
    <property type="match status" value="1"/>
</dbReference>
<proteinExistence type="predicted"/>
<sequence>MMPPLPPPAPPAQAQAHTALAELLGNYLRQHGVVLEPARLRHLLQEAPVLELLHWLDATASRLAPALGEAAASSPEPGAVPGATAAPIARDAAAMAPIASRPADAVPVEPAASSPGDAVLVEQTTSGPGDAVLVEQTTSGPGDAVLVEQTTSGPGDAVPVEPTTSGPGDAVPVEPPTSGPGDAVPEEPPASSPADTLPAPPTASGAAVEHAAITTSSVATDATLFVAPASSAPATALRWRFANATAGSAYVGQAAPVSDPQRPAQLYRLMAVEGLQGSGLGFDAASGVLSGVPSAATATGEEMHFTARFLPLDAVAGTTLQAGVASLLVNPDPRALWKQREPDAALGLRKPHTATAHARIDGAYAIAASVRGRSHANTGSFREDDVAIATDRDARWLVCAVADGAGSAPLSRRGSELLTRHVVATLAAHLEGVEFWARQQGLQWQHHADLLPRLQPRLLDAMHASLASASQALLGHASLLGVDEGALASTLMLTAVRPCGAQSLVLSYWIGDGAAATYDADSGALQVLGQADAGEYSGQTRFFLSDALAGDTQAAVHARMRCVWLPAGAKVILMSDGVSDPKFGTERALQDPAHWQQWWQTDIAPPLAAVQDIAALPEALVAYLGFWYPGEHDDRTLLILQTERAP</sequence>
<organism evidence="3 4">
    <name type="scientific">Xanthomonas floridensis</name>
    <dbReference type="NCBI Taxonomy" id="1843580"/>
    <lineage>
        <taxon>Bacteria</taxon>
        <taxon>Pseudomonadati</taxon>
        <taxon>Pseudomonadota</taxon>
        <taxon>Gammaproteobacteria</taxon>
        <taxon>Lysobacterales</taxon>
        <taxon>Lysobacteraceae</taxon>
        <taxon>Xanthomonas</taxon>
    </lineage>
</organism>
<feature type="region of interest" description="Disordered" evidence="1">
    <location>
        <begin position="144"/>
        <end position="208"/>
    </location>
</feature>
<protein>
    <recommendedName>
        <fullName evidence="2">PPM-type phosphatase domain-containing protein</fullName>
    </recommendedName>
</protein>
<name>A0A1A9MG08_9XANT</name>
<dbReference type="AlphaFoldDB" id="A0A1A9MG08"/>
<evidence type="ECO:0000256" key="1">
    <source>
        <dbReference type="SAM" id="MobiDB-lite"/>
    </source>
</evidence>
<evidence type="ECO:0000313" key="4">
    <source>
        <dbReference type="Proteomes" id="UP000077659"/>
    </source>
</evidence>
<feature type="domain" description="PPM-type phosphatase" evidence="2">
    <location>
        <begin position="371"/>
        <end position="600"/>
    </location>
</feature>
<dbReference type="Pfam" id="PF13672">
    <property type="entry name" value="PP2C_2"/>
    <property type="match status" value="1"/>
</dbReference>
<dbReference type="Proteomes" id="UP000077659">
    <property type="component" value="Unassembled WGS sequence"/>
</dbReference>